<dbReference type="WBParaSite" id="nRc.2.0.1.t35530-RA">
    <property type="protein sequence ID" value="nRc.2.0.1.t35530-RA"/>
    <property type="gene ID" value="nRc.2.0.1.g35530"/>
</dbReference>
<accession>A0A915KAZ6</accession>
<proteinExistence type="predicted"/>
<feature type="region of interest" description="Disordered" evidence="1">
    <location>
        <begin position="1"/>
        <end position="20"/>
    </location>
</feature>
<sequence length="67" mass="7090">SVGCLAGHEQVSSNPSGCAGHNSDAIAIRPVDEQIVDKCLTSSATSVQDEQMLLFVVWIVEVVDDFA</sequence>
<evidence type="ECO:0000313" key="3">
    <source>
        <dbReference type="WBParaSite" id="nRc.2.0.1.t35530-RA"/>
    </source>
</evidence>
<reference evidence="3" key="1">
    <citation type="submission" date="2022-11" db="UniProtKB">
        <authorList>
            <consortium name="WormBaseParasite"/>
        </authorList>
    </citation>
    <scope>IDENTIFICATION</scope>
</reference>
<keyword evidence="2" id="KW-1185">Reference proteome</keyword>
<organism evidence="2 3">
    <name type="scientific">Romanomermis culicivorax</name>
    <name type="common">Nematode worm</name>
    <dbReference type="NCBI Taxonomy" id="13658"/>
    <lineage>
        <taxon>Eukaryota</taxon>
        <taxon>Metazoa</taxon>
        <taxon>Ecdysozoa</taxon>
        <taxon>Nematoda</taxon>
        <taxon>Enoplea</taxon>
        <taxon>Dorylaimia</taxon>
        <taxon>Mermithida</taxon>
        <taxon>Mermithoidea</taxon>
        <taxon>Mermithidae</taxon>
        <taxon>Romanomermis</taxon>
    </lineage>
</organism>
<evidence type="ECO:0000313" key="2">
    <source>
        <dbReference type="Proteomes" id="UP000887565"/>
    </source>
</evidence>
<protein>
    <submittedName>
        <fullName evidence="3">Uncharacterized protein</fullName>
    </submittedName>
</protein>
<dbReference type="AlphaFoldDB" id="A0A915KAZ6"/>
<evidence type="ECO:0000256" key="1">
    <source>
        <dbReference type="SAM" id="MobiDB-lite"/>
    </source>
</evidence>
<dbReference type="Proteomes" id="UP000887565">
    <property type="component" value="Unplaced"/>
</dbReference>
<name>A0A915KAZ6_ROMCU</name>